<dbReference type="PANTHER" id="PTHR42909:SF1">
    <property type="entry name" value="CARBOHYDRATE KINASE PFKB DOMAIN-CONTAINING PROTEIN"/>
    <property type="match status" value="1"/>
</dbReference>
<evidence type="ECO:0000313" key="7">
    <source>
        <dbReference type="EMBL" id="GAA3740265.1"/>
    </source>
</evidence>
<keyword evidence="8" id="KW-1185">Reference proteome</keyword>
<comment type="function">
    <text evidence="6">Catalyzes the reversible cleavage of pseudouridine 5'-phosphate (PsiMP) to ribose 5-phosphate and uracil. Functions biologically in the cleavage direction, as part of a pseudouridine degradation pathway.</text>
</comment>
<evidence type="ECO:0000256" key="1">
    <source>
        <dbReference type="ARBA" id="ARBA00022723"/>
    </source>
</evidence>
<dbReference type="InterPro" id="IPR022830">
    <property type="entry name" value="Indigdn_synthA-like"/>
</dbReference>
<comment type="caution">
    <text evidence="7">The sequence shown here is derived from an EMBL/GenBank/DDBJ whole genome shotgun (WGS) entry which is preliminary data.</text>
</comment>
<feature type="binding site" evidence="6">
    <location>
        <position position="99"/>
    </location>
    <ligand>
        <name>substrate</name>
    </ligand>
</feature>
<gene>
    <name evidence="6" type="primary">psuG</name>
    <name evidence="7" type="ORF">GCM10022239_14900</name>
</gene>
<feature type="binding site" evidence="6">
    <location>
        <position position="151"/>
    </location>
    <ligand>
        <name>Mn(2+)</name>
        <dbReference type="ChEBI" id="CHEBI:29035"/>
    </ligand>
</feature>
<dbReference type="EMBL" id="BAABAE010000003">
    <property type="protein sequence ID" value="GAA3740265.1"/>
    <property type="molecule type" value="Genomic_DNA"/>
</dbReference>
<evidence type="ECO:0000256" key="4">
    <source>
        <dbReference type="ARBA" id="ARBA00023239"/>
    </source>
</evidence>
<reference evidence="8" key="1">
    <citation type="journal article" date="2019" name="Int. J. Syst. Evol. Microbiol.">
        <title>The Global Catalogue of Microorganisms (GCM) 10K type strain sequencing project: providing services to taxonomists for standard genome sequencing and annotation.</title>
        <authorList>
            <consortium name="The Broad Institute Genomics Platform"/>
            <consortium name="The Broad Institute Genome Sequencing Center for Infectious Disease"/>
            <person name="Wu L."/>
            <person name="Ma J."/>
        </authorList>
    </citation>
    <scope>NUCLEOTIDE SEQUENCE [LARGE SCALE GENOMIC DNA]</scope>
    <source>
        <strain evidence="8">JCM 16949</strain>
    </source>
</reference>
<comment type="cofactor">
    <cofactor evidence="6">
        <name>Mn(2+)</name>
        <dbReference type="ChEBI" id="CHEBI:29035"/>
    </cofactor>
    <text evidence="6">Binds 1 Mn(2+) ion per subunit.</text>
</comment>
<comment type="subunit">
    <text evidence="6">Homotrimer.</text>
</comment>
<feature type="binding site" evidence="6">
    <location>
        <begin position="153"/>
        <end position="155"/>
    </location>
    <ligand>
        <name>substrate</name>
    </ligand>
</feature>
<accession>A0ABP7FIE4</accession>
<evidence type="ECO:0000256" key="2">
    <source>
        <dbReference type="ARBA" id="ARBA00022801"/>
    </source>
</evidence>
<evidence type="ECO:0000313" key="8">
    <source>
        <dbReference type="Proteomes" id="UP001501004"/>
    </source>
</evidence>
<protein>
    <recommendedName>
        <fullName evidence="6">Pseudouridine-5'-phosphate glycosidase</fullName>
        <shortName evidence="6">PsiMP glycosidase</shortName>
        <ecNumber evidence="6">4.2.1.70</ecNumber>
    </recommendedName>
</protein>
<evidence type="ECO:0000256" key="3">
    <source>
        <dbReference type="ARBA" id="ARBA00023211"/>
    </source>
</evidence>
<feature type="active site" description="Nucleophile" evidence="6">
    <location>
        <position position="172"/>
    </location>
</feature>
<dbReference type="Proteomes" id="UP001501004">
    <property type="component" value="Unassembled WGS sequence"/>
</dbReference>
<evidence type="ECO:0000256" key="5">
    <source>
        <dbReference type="ARBA" id="ARBA00023295"/>
    </source>
</evidence>
<evidence type="ECO:0000256" key="6">
    <source>
        <dbReference type="HAMAP-Rule" id="MF_01876"/>
    </source>
</evidence>
<keyword evidence="2 6" id="KW-0378">Hydrolase</keyword>
<keyword evidence="1 6" id="KW-0479">Metal-binding</keyword>
<feature type="binding site" evidence="6">
    <location>
        <position position="119"/>
    </location>
    <ligand>
        <name>substrate</name>
    </ligand>
</feature>
<name>A0ABP7FIE4_9MICO</name>
<dbReference type="InterPro" id="IPR007342">
    <property type="entry name" value="PsuG"/>
</dbReference>
<comment type="catalytic activity">
    <reaction evidence="6">
        <text>D-ribose 5-phosphate + uracil = psi-UMP + H2O</text>
        <dbReference type="Rhea" id="RHEA:18337"/>
        <dbReference type="ChEBI" id="CHEBI:15377"/>
        <dbReference type="ChEBI" id="CHEBI:17568"/>
        <dbReference type="ChEBI" id="CHEBI:58380"/>
        <dbReference type="ChEBI" id="CHEBI:78346"/>
        <dbReference type="EC" id="4.2.1.70"/>
    </reaction>
</comment>
<keyword evidence="5 6" id="KW-0326">Glycosidase</keyword>
<feature type="active site" description="Proton donor" evidence="6">
    <location>
        <position position="38"/>
    </location>
</feature>
<organism evidence="7 8">
    <name type="scientific">Leifsonella bigeumensis</name>
    <dbReference type="NCBI Taxonomy" id="433643"/>
    <lineage>
        <taxon>Bacteria</taxon>
        <taxon>Bacillati</taxon>
        <taxon>Actinomycetota</taxon>
        <taxon>Actinomycetes</taxon>
        <taxon>Micrococcales</taxon>
        <taxon>Microbacteriaceae</taxon>
        <taxon>Leifsonella</taxon>
    </lineage>
</organism>
<dbReference type="EC" id="4.2.1.70" evidence="6"/>
<keyword evidence="3 6" id="KW-0464">Manganese</keyword>
<dbReference type="PANTHER" id="PTHR42909">
    <property type="entry name" value="ZGC:136858"/>
    <property type="match status" value="1"/>
</dbReference>
<dbReference type="Pfam" id="PF04227">
    <property type="entry name" value="Indigoidine_A"/>
    <property type="match status" value="1"/>
</dbReference>
<dbReference type="HAMAP" id="MF_01876">
    <property type="entry name" value="PsiMP_glycosidase"/>
    <property type="match status" value="1"/>
</dbReference>
<comment type="similarity">
    <text evidence="6">Belongs to the pseudouridine-5'-phosphate glycosidase family.</text>
</comment>
<keyword evidence="4 6" id="KW-0456">Lyase</keyword>
<dbReference type="SUPFAM" id="SSF110581">
    <property type="entry name" value="Indigoidine synthase A-like"/>
    <property type="match status" value="1"/>
</dbReference>
<sequence>MEETPTDLEEVPMSHSPFVVSTEVADALAAGRPVVALESTIFTHGLPRPRNLEVAREAEESLRASGVTPATIGVVDGVPTIGMSDAEIERLSLDDTVVKVSLRDLPIAAAKKLNGGTTVAATAYLAHLAGVKVFSTGGLGGVHRGAETTFDESSDLGTLARVPLVVVSAGVKSILDIPLTLERLETLNVPVVGYRTTDYPGFYVSDSGYDIEYSVDSPEEIAAIAKNRDEIGLESTLLVANPVAEDKQLPPEVHVAVLAEAIEASHTAGISGNETTPFLLDYIQRATKGASLDVNVEVYRGNVALGGLIAAAIQKA</sequence>
<dbReference type="Gene3D" id="3.40.1790.10">
    <property type="entry name" value="Indigoidine synthase domain"/>
    <property type="match status" value="1"/>
</dbReference>
<proteinExistence type="inferred from homology"/>
<dbReference type="GO" id="GO:0016798">
    <property type="term" value="F:hydrolase activity, acting on glycosyl bonds"/>
    <property type="evidence" value="ECO:0007669"/>
    <property type="project" value="UniProtKB-KW"/>
</dbReference>